<keyword evidence="3" id="KW-1185">Reference proteome</keyword>
<feature type="region of interest" description="Disordered" evidence="1">
    <location>
        <begin position="123"/>
        <end position="167"/>
    </location>
</feature>
<reference evidence="2 3" key="1">
    <citation type="submission" date="2023-05" db="EMBL/GenBank/DDBJ databases">
        <title>B98-5 Cell Line De Novo Hybrid Assembly: An Optical Mapping Approach.</title>
        <authorList>
            <person name="Kananen K."/>
            <person name="Auerbach J.A."/>
            <person name="Kautto E."/>
            <person name="Blachly J.S."/>
        </authorList>
    </citation>
    <scope>NUCLEOTIDE SEQUENCE [LARGE SCALE GENOMIC DNA]</scope>
    <source>
        <strain evidence="2">B95-8</strain>
        <tissue evidence="2">Cell line</tissue>
    </source>
</reference>
<dbReference type="Proteomes" id="UP001266305">
    <property type="component" value="Unassembled WGS sequence"/>
</dbReference>
<proteinExistence type="predicted"/>
<accession>A0ABQ9TT72</accession>
<dbReference type="EMBL" id="JASSZA010000019">
    <property type="protein sequence ID" value="KAK2087980.1"/>
    <property type="molecule type" value="Genomic_DNA"/>
</dbReference>
<evidence type="ECO:0000313" key="2">
    <source>
        <dbReference type="EMBL" id="KAK2087980.1"/>
    </source>
</evidence>
<sequence length="167" mass="18707">MGKDTRGFGGLALWGSPGILQKLETSLRARTRHQGGWRAEAKPRDGSEFSRPPLREGVNVCGCRRCRENESQSTEKRNAPCRDGLTMDSCFLQHGESPIRPVCNLDRKSTDTMLLFHGSLGVSVSRPSSGNKTVNMITSPRRRKPQSPERQAPLRRSNRKITHKINK</sequence>
<gene>
    <name evidence="2" type="ORF">P7K49_033887</name>
</gene>
<name>A0ABQ9TT72_SAGOE</name>
<organism evidence="2 3">
    <name type="scientific">Saguinus oedipus</name>
    <name type="common">Cotton-top tamarin</name>
    <name type="synonym">Oedipomidas oedipus</name>
    <dbReference type="NCBI Taxonomy" id="9490"/>
    <lineage>
        <taxon>Eukaryota</taxon>
        <taxon>Metazoa</taxon>
        <taxon>Chordata</taxon>
        <taxon>Craniata</taxon>
        <taxon>Vertebrata</taxon>
        <taxon>Euteleostomi</taxon>
        <taxon>Mammalia</taxon>
        <taxon>Eutheria</taxon>
        <taxon>Euarchontoglires</taxon>
        <taxon>Primates</taxon>
        <taxon>Haplorrhini</taxon>
        <taxon>Platyrrhini</taxon>
        <taxon>Cebidae</taxon>
        <taxon>Callitrichinae</taxon>
        <taxon>Saguinus</taxon>
    </lineage>
</organism>
<evidence type="ECO:0000256" key="1">
    <source>
        <dbReference type="SAM" id="MobiDB-lite"/>
    </source>
</evidence>
<protein>
    <submittedName>
        <fullName evidence="2">Uncharacterized protein</fullName>
    </submittedName>
</protein>
<evidence type="ECO:0000313" key="3">
    <source>
        <dbReference type="Proteomes" id="UP001266305"/>
    </source>
</evidence>
<comment type="caution">
    <text evidence="2">The sequence shown here is derived from an EMBL/GenBank/DDBJ whole genome shotgun (WGS) entry which is preliminary data.</text>
</comment>
<feature type="compositionally biased region" description="Polar residues" evidence="1">
    <location>
        <begin position="125"/>
        <end position="138"/>
    </location>
</feature>
<feature type="compositionally biased region" description="Basic residues" evidence="1">
    <location>
        <begin position="156"/>
        <end position="167"/>
    </location>
</feature>